<keyword evidence="1" id="KW-0614">Plasmid</keyword>
<accession>A0ACD5EXM1</accession>
<gene>
    <name evidence="1" type="ORF">A4U53_040875</name>
</gene>
<evidence type="ECO:0000313" key="2">
    <source>
        <dbReference type="Proteomes" id="UP000078465"/>
    </source>
</evidence>
<name>A0ACD5EXM1_9HYPH</name>
<geneLocation type="plasmid" evidence="1 2">
    <name>unnamed4</name>
</geneLocation>
<organism evidence="1 2">
    <name type="scientific">Rhizobium ruizarguesonis</name>
    <dbReference type="NCBI Taxonomy" id="2081791"/>
    <lineage>
        <taxon>Bacteria</taxon>
        <taxon>Pseudomonadati</taxon>
        <taxon>Pseudomonadota</taxon>
        <taxon>Alphaproteobacteria</taxon>
        <taxon>Hyphomicrobiales</taxon>
        <taxon>Rhizobiaceae</taxon>
        <taxon>Rhizobium/Agrobacterium group</taxon>
        <taxon>Rhizobium</taxon>
    </lineage>
</organism>
<protein>
    <submittedName>
        <fullName evidence="1">Uncharacterized protein</fullName>
    </submittedName>
</protein>
<dbReference type="Proteomes" id="UP000078465">
    <property type="component" value="Plasmid unnamed4"/>
</dbReference>
<evidence type="ECO:0000313" key="1">
    <source>
        <dbReference type="EMBL" id="XKM43899.1"/>
    </source>
</evidence>
<reference evidence="1" key="1">
    <citation type="submission" date="2024-10" db="EMBL/GenBank/DDBJ databases">
        <title>Strain of Rhizobium-related bacteria isolated fromm roots of Vavilovia formosa.</title>
        <authorList>
            <person name="Kimeklis A."/>
            <person name="Afonin A."/>
        </authorList>
    </citation>
    <scope>NUCLEOTIDE SEQUENCE</scope>
    <source>
        <strain evidence="1">Vaf-46</strain>
    </source>
</reference>
<dbReference type="EMBL" id="CP171855">
    <property type="protein sequence ID" value="XKM43899.1"/>
    <property type="molecule type" value="Genomic_DNA"/>
</dbReference>
<sequence length="54" mass="6137">MAFSIKEAFAEWELEFSHMMLVCPEKAPGFRTAQKTGFFGSTGQQLFFQSRATI</sequence>
<proteinExistence type="predicted"/>